<evidence type="ECO:0000313" key="2">
    <source>
        <dbReference type="Proteomes" id="UP000265520"/>
    </source>
</evidence>
<reference evidence="1 2" key="1">
    <citation type="journal article" date="2018" name="Front. Plant Sci.">
        <title>Red Clover (Trifolium pratense) and Zigzag Clover (T. medium) - A Picture of Genomic Similarities and Differences.</title>
        <authorList>
            <person name="Dluhosova J."/>
            <person name="Istvanek J."/>
            <person name="Nedelnik J."/>
            <person name="Repkova J."/>
        </authorList>
    </citation>
    <scope>NUCLEOTIDE SEQUENCE [LARGE SCALE GENOMIC DNA]</scope>
    <source>
        <strain evidence="2">cv. 10/8</strain>
        <tissue evidence="1">Leaf</tissue>
    </source>
</reference>
<dbReference type="Proteomes" id="UP000265520">
    <property type="component" value="Unassembled WGS sequence"/>
</dbReference>
<comment type="caution">
    <text evidence="1">The sequence shown here is derived from an EMBL/GenBank/DDBJ whole genome shotgun (WGS) entry which is preliminary data.</text>
</comment>
<keyword evidence="2" id="KW-1185">Reference proteome</keyword>
<gene>
    <name evidence="1" type="ORF">A2U01_0004872</name>
</gene>
<proteinExistence type="predicted"/>
<dbReference type="EMBL" id="LXQA010006171">
    <property type="protein sequence ID" value="MCH84042.1"/>
    <property type="molecule type" value="Genomic_DNA"/>
</dbReference>
<organism evidence="1 2">
    <name type="scientific">Trifolium medium</name>
    <dbReference type="NCBI Taxonomy" id="97028"/>
    <lineage>
        <taxon>Eukaryota</taxon>
        <taxon>Viridiplantae</taxon>
        <taxon>Streptophyta</taxon>
        <taxon>Embryophyta</taxon>
        <taxon>Tracheophyta</taxon>
        <taxon>Spermatophyta</taxon>
        <taxon>Magnoliopsida</taxon>
        <taxon>eudicotyledons</taxon>
        <taxon>Gunneridae</taxon>
        <taxon>Pentapetalae</taxon>
        <taxon>rosids</taxon>
        <taxon>fabids</taxon>
        <taxon>Fabales</taxon>
        <taxon>Fabaceae</taxon>
        <taxon>Papilionoideae</taxon>
        <taxon>50 kb inversion clade</taxon>
        <taxon>NPAAA clade</taxon>
        <taxon>Hologalegina</taxon>
        <taxon>IRL clade</taxon>
        <taxon>Trifolieae</taxon>
        <taxon>Trifolium</taxon>
    </lineage>
</organism>
<feature type="non-terminal residue" evidence="1">
    <location>
        <position position="186"/>
    </location>
</feature>
<protein>
    <submittedName>
        <fullName evidence="1">Uncharacterized protein</fullName>
    </submittedName>
</protein>
<accession>A0A392M979</accession>
<sequence length="186" mass="20297">MMIFRQPVKIEFPGEQDILSGMEECGDIIKSIIDVPEDLQKHFKFIIIRVSCKGVKAYHLFARTNFVRQQSNWNNSSVCVELSRGVEFGNESVNKTNSSVCETIHDVSNNGLPVAGHLADSAAAIDEASEFVLGCLYPLAEFTTSGSGVINLDSYEISDDIPISVVLPISVPNTSSAAKRNLVLAF</sequence>
<dbReference type="AlphaFoldDB" id="A0A392M979"/>
<evidence type="ECO:0000313" key="1">
    <source>
        <dbReference type="EMBL" id="MCH84042.1"/>
    </source>
</evidence>
<name>A0A392M979_9FABA</name>